<dbReference type="EMBL" id="WNLA01000003">
    <property type="protein sequence ID" value="MTW02035.1"/>
    <property type="molecule type" value="Genomic_DNA"/>
</dbReference>
<dbReference type="RefSeq" id="WP_155438414.1">
    <property type="nucleotide sequence ID" value="NZ_WNLA01000003.1"/>
</dbReference>
<reference evidence="4 5" key="1">
    <citation type="submission" date="2019-11" db="EMBL/GenBank/DDBJ databases">
        <title>Type strains purchased from KCTC, JCM and DSMZ.</title>
        <authorList>
            <person name="Lu H."/>
        </authorList>
    </citation>
    <scope>NUCLEOTIDE SEQUENCE [LARGE SCALE GENOMIC DNA]</scope>
    <source>
        <strain evidence="4 5">KCTC 42409</strain>
    </source>
</reference>
<feature type="domain" description="Glycosyl transferase family 51" evidence="3">
    <location>
        <begin position="43"/>
        <end position="146"/>
    </location>
</feature>
<evidence type="ECO:0000313" key="4">
    <source>
        <dbReference type="EMBL" id="MTW02035.1"/>
    </source>
</evidence>
<sequence length="225" mass="25856">MLIWLLRKLSKPFLLCELNLLIKHVQSIEKSLATGKIAHPSLCAQQMLVSAEDHRASKHCGVDGIAILRAIFVRLLYGRREGASTIEQQVIRVITNQYQISFRRKAKEIFLAILLTEHIEKNRFPAIYLTIAYYGTGMIGYEAACSLLGCEHNAEDPVIAAKIVSRLKYPQPRLLSKDRINLISQREAHLIKLYNKHRHKGIYEYLNYRPFLSREQELARFSSAP</sequence>
<evidence type="ECO:0000313" key="5">
    <source>
        <dbReference type="Proteomes" id="UP000484015"/>
    </source>
</evidence>
<dbReference type="GO" id="GO:0030288">
    <property type="term" value="C:outer membrane-bounded periplasmic space"/>
    <property type="evidence" value="ECO:0007669"/>
    <property type="project" value="TreeGrafter"/>
</dbReference>
<evidence type="ECO:0000256" key="2">
    <source>
        <dbReference type="ARBA" id="ARBA00022679"/>
    </source>
</evidence>
<dbReference type="PANTHER" id="PTHR32282">
    <property type="entry name" value="BINDING PROTEIN TRANSPEPTIDASE, PUTATIVE-RELATED"/>
    <property type="match status" value="1"/>
</dbReference>
<evidence type="ECO:0000259" key="3">
    <source>
        <dbReference type="Pfam" id="PF00912"/>
    </source>
</evidence>
<comment type="caution">
    <text evidence="4">The sequence shown here is derived from an EMBL/GenBank/DDBJ whole genome shotgun (WGS) entry which is preliminary data.</text>
</comment>
<dbReference type="InterPro" id="IPR001264">
    <property type="entry name" value="Glyco_trans_51"/>
</dbReference>
<accession>A0A6L6PX51</accession>
<gene>
    <name evidence="4" type="ORF">GM668_08020</name>
</gene>
<dbReference type="InterPro" id="IPR023346">
    <property type="entry name" value="Lysozyme-like_dom_sf"/>
</dbReference>
<dbReference type="SUPFAM" id="SSF53955">
    <property type="entry name" value="Lysozyme-like"/>
    <property type="match status" value="1"/>
</dbReference>
<name>A0A6L6PX51_9BURK</name>
<keyword evidence="5" id="KW-1185">Reference proteome</keyword>
<dbReference type="Gene3D" id="1.10.3810.10">
    <property type="entry name" value="Biosynthetic peptidoglycan transglycosylase-like"/>
    <property type="match status" value="1"/>
</dbReference>
<dbReference type="Proteomes" id="UP000484015">
    <property type="component" value="Unassembled WGS sequence"/>
</dbReference>
<dbReference type="AlphaFoldDB" id="A0A6L6PX51"/>
<proteinExistence type="predicted"/>
<dbReference type="InterPro" id="IPR050396">
    <property type="entry name" value="Glycosyltr_51/Transpeptidase"/>
</dbReference>
<organism evidence="4 5">
    <name type="scientific">Pseudoduganella ginsengisoli</name>
    <dbReference type="NCBI Taxonomy" id="1462440"/>
    <lineage>
        <taxon>Bacteria</taxon>
        <taxon>Pseudomonadati</taxon>
        <taxon>Pseudomonadota</taxon>
        <taxon>Betaproteobacteria</taxon>
        <taxon>Burkholderiales</taxon>
        <taxon>Oxalobacteraceae</taxon>
        <taxon>Telluria group</taxon>
        <taxon>Pseudoduganella</taxon>
    </lineage>
</organism>
<dbReference type="PANTHER" id="PTHR32282:SF33">
    <property type="entry name" value="PEPTIDOGLYCAN GLYCOSYLTRANSFERASE"/>
    <property type="match status" value="1"/>
</dbReference>
<keyword evidence="2" id="KW-0808">Transferase</keyword>
<dbReference type="InterPro" id="IPR036950">
    <property type="entry name" value="PBP_transglycosylase"/>
</dbReference>
<protein>
    <recommendedName>
        <fullName evidence="3">Glycosyl transferase family 51 domain-containing protein</fullName>
    </recommendedName>
</protein>
<dbReference type="Pfam" id="PF00912">
    <property type="entry name" value="Transgly"/>
    <property type="match status" value="1"/>
</dbReference>
<comment type="pathway">
    <text evidence="1">Cell wall biogenesis; peptidoglycan biosynthesis.</text>
</comment>
<dbReference type="OrthoDB" id="8835701at2"/>
<dbReference type="GO" id="GO:0009252">
    <property type="term" value="P:peptidoglycan biosynthetic process"/>
    <property type="evidence" value="ECO:0007669"/>
    <property type="project" value="TreeGrafter"/>
</dbReference>
<evidence type="ECO:0000256" key="1">
    <source>
        <dbReference type="ARBA" id="ARBA00004752"/>
    </source>
</evidence>
<dbReference type="GO" id="GO:0008955">
    <property type="term" value="F:peptidoglycan glycosyltransferase activity"/>
    <property type="evidence" value="ECO:0007669"/>
    <property type="project" value="TreeGrafter"/>
</dbReference>